<evidence type="ECO:0008006" key="5">
    <source>
        <dbReference type="Google" id="ProtNLM"/>
    </source>
</evidence>
<dbReference type="RefSeq" id="WP_109274477.1">
    <property type="nucleotide sequence ID" value="NZ_QFKX01000001.1"/>
</dbReference>
<dbReference type="Proteomes" id="UP000245590">
    <property type="component" value="Unassembled WGS sequence"/>
</dbReference>
<dbReference type="AlphaFoldDB" id="A0A2U2RP31"/>
<keyword evidence="4" id="KW-1185">Reference proteome</keyword>
<organism evidence="3 4">
    <name type="scientific">Brachybacterium endophyticum</name>
    <dbReference type="NCBI Taxonomy" id="2182385"/>
    <lineage>
        <taxon>Bacteria</taxon>
        <taxon>Bacillati</taxon>
        <taxon>Actinomycetota</taxon>
        <taxon>Actinomycetes</taxon>
        <taxon>Micrococcales</taxon>
        <taxon>Dermabacteraceae</taxon>
        <taxon>Brachybacterium</taxon>
    </lineage>
</organism>
<evidence type="ECO:0000256" key="1">
    <source>
        <dbReference type="SAM" id="Coils"/>
    </source>
</evidence>
<gene>
    <name evidence="3" type="ORF">DEO23_02900</name>
</gene>
<comment type="caution">
    <text evidence="3">The sequence shown here is derived from an EMBL/GenBank/DDBJ whole genome shotgun (WGS) entry which is preliminary data.</text>
</comment>
<name>A0A2U2RP31_9MICO</name>
<feature type="coiled-coil region" evidence="1">
    <location>
        <begin position="109"/>
        <end position="136"/>
    </location>
</feature>
<reference evidence="3 4" key="1">
    <citation type="submission" date="2018-05" db="EMBL/GenBank/DDBJ databases">
        <title>Brachybacterium sp. M1HQ-2T, whole genome shotgun sequence.</title>
        <authorList>
            <person name="Tuo L."/>
        </authorList>
    </citation>
    <scope>NUCLEOTIDE SEQUENCE [LARGE SCALE GENOMIC DNA]</scope>
    <source>
        <strain evidence="3 4">M1HQ-2</strain>
    </source>
</reference>
<evidence type="ECO:0000256" key="2">
    <source>
        <dbReference type="SAM" id="MobiDB-lite"/>
    </source>
</evidence>
<dbReference type="EMBL" id="QFKX01000001">
    <property type="protein sequence ID" value="PWH07591.1"/>
    <property type="molecule type" value="Genomic_DNA"/>
</dbReference>
<keyword evidence="1" id="KW-0175">Coiled coil</keyword>
<protein>
    <recommendedName>
        <fullName evidence="5">Polyketide cyclase / dehydrase and lipid transport</fullName>
    </recommendedName>
</protein>
<evidence type="ECO:0000313" key="3">
    <source>
        <dbReference type="EMBL" id="PWH07591.1"/>
    </source>
</evidence>
<proteinExistence type="predicted"/>
<feature type="region of interest" description="Disordered" evidence="2">
    <location>
        <begin position="30"/>
        <end position="54"/>
    </location>
</feature>
<accession>A0A2U2RP31</accession>
<evidence type="ECO:0000313" key="4">
    <source>
        <dbReference type="Proteomes" id="UP000245590"/>
    </source>
</evidence>
<sequence length="136" mass="15255">MSEARFSLRCDPSRARELVLEQLCAEGWRQRASRPAAAPRDHPDDDPPPLRMERGRIGSSVLLGGLAGNAQHLLLRVDVRPDEHDDRGSVVVCSWSDVSPRALGGILGRRRAERTMQRTVDRLRDALSRARVLQEE</sequence>